<evidence type="ECO:0000256" key="9">
    <source>
        <dbReference type="ARBA" id="ARBA00023228"/>
    </source>
</evidence>
<proteinExistence type="inferred from homology"/>
<comment type="function">
    <text evidence="11">Probable lysosomal cobalamin transporter. Required to export cobalamin from lysosomes allowing its conversion to cofactors.</text>
</comment>
<name>A0ABR1FBU3_9ASCO</name>
<evidence type="ECO:0000256" key="1">
    <source>
        <dbReference type="ARBA" id="ARBA00004155"/>
    </source>
</evidence>
<feature type="transmembrane region" description="Helical" evidence="12">
    <location>
        <begin position="6"/>
        <end position="27"/>
    </location>
</feature>
<protein>
    <recommendedName>
        <fullName evidence="3">Probable lysosomal cobalamin transporter</fullName>
    </recommendedName>
</protein>
<feature type="transmembrane region" description="Helical" evidence="12">
    <location>
        <begin position="525"/>
        <end position="544"/>
    </location>
</feature>
<reference evidence="13 14" key="1">
    <citation type="submission" date="2024-03" db="EMBL/GenBank/DDBJ databases">
        <title>Genome-scale model development and genomic sequencing of the oleaginous clade Lipomyces.</title>
        <authorList>
            <consortium name="Lawrence Berkeley National Laboratory"/>
            <person name="Czajka J.J."/>
            <person name="Han Y."/>
            <person name="Kim J."/>
            <person name="Mondo S.J."/>
            <person name="Hofstad B.A."/>
            <person name="Robles A."/>
            <person name="Haridas S."/>
            <person name="Riley R."/>
            <person name="LaButti K."/>
            <person name="Pangilinan J."/>
            <person name="Andreopoulos W."/>
            <person name="Lipzen A."/>
            <person name="Yan J."/>
            <person name="Wang M."/>
            <person name="Ng V."/>
            <person name="Grigoriev I.V."/>
            <person name="Spatafora J.W."/>
            <person name="Magnuson J.K."/>
            <person name="Baker S.E."/>
            <person name="Pomraning K.R."/>
        </authorList>
    </citation>
    <scope>NUCLEOTIDE SEQUENCE [LARGE SCALE GENOMIC DNA]</scope>
    <source>
        <strain evidence="13 14">Phaff 52-87</strain>
    </source>
</reference>
<keyword evidence="9" id="KW-0458">Lysosome</keyword>
<evidence type="ECO:0000256" key="3">
    <source>
        <dbReference type="ARBA" id="ARBA00017088"/>
    </source>
</evidence>
<gene>
    <name evidence="13" type="ORF">BZA70DRAFT_271004</name>
</gene>
<dbReference type="InterPro" id="IPR050854">
    <property type="entry name" value="LMBD1_LysCbl_Transport"/>
</dbReference>
<evidence type="ECO:0000256" key="12">
    <source>
        <dbReference type="SAM" id="Phobius"/>
    </source>
</evidence>
<feature type="transmembrane region" description="Helical" evidence="12">
    <location>
        <begin position="39"/>
        <end position="66"/>
    </location>
</feature>
<dbReference type="GeneID" id="90036919"/>
<evidence type="ECO:0000256" key="7">
    <source>
        <dbReference type="ARBA" id="ARBA00022989"/>
    </source>
</evidence>
<dbReference type="EMBL" id="JBBJBU010000001">
    <property type="protein sequence ID" value="KAK7207326.1"/>
    <property type="molecule type" value="Genomic_DNA"/>
</dbReference>
<keyword evidence="14" id="KW-1185">Reference proteome</keyword>
<feature type="transmembrane region" description="Helical" evidence="12">
    <location>
        <begin position="131"/>
        <end position="150"/>
    </location>
</feature>
<evidence type="ECO:0000256" key="2">
    <source>
        <dbReference type="ARBA" id="ARBA00009901"/>
    </source>
</evidence>
<evidence type="ECO:0000256" key="6">
    <source>
        <dbReference type="ARBA" id="ARBA00022692"/>
    </source>
</evidence>
<comment type="subcellular location">
    <subcellularLocation>
        <location evidence="1">Lysosome membrane</location>
        <topology evidence="1">Multi-pass membrane protein</topology>
    </subcellularLocation>
</comment>
<dbReference type="PANTHER" id="PTHR16130">
    <property type="entry name" value="LYSOSOMAL COBALAMIN TRANSPORTER-RELATED"/>
    <property type="match status" value="1"/>
</dbReference>
<evidence type="ECO:0000256" key="5">
    <source>
        <dbReference type="ARBA" id="ARBA00022628"/>
    </source>
</evidence>
<dbReference type="PANTHER" id="PTHR16130:SF2">
    <property type="entry name" value="LYSOSOMAL COBALAMIN TRANSPORT ESCORT PROTEIN LMBD1"/>
    <property type="match status" value="1"/>
</dbReference>
<evidence type="ECO:0000256" key="11">
    <source>
        <dbReference type="ARBA" id="ARBA00025515"/>
    </source>
</evidence>
<comment type="caution">
    <text evidence="13">The sequence shown here is derived from an EMBL/GenBank/DDBJ whole genome shotgun (WGS) entry which is preliminary data.</text>
</comment>
<keyword evidence="5" id="KW-0846">Cobalamin</keyword>
<evidence type="ECO:0000256" key="10">
    <source>
        <dbReference type="ARBA" id="ARBA00023285"/>
    </source>
</evidence>
<keyword evidence="7 12" id="KW-1133">Transmembrane helix</keyword>
<dbReference type="Pfam" id="PF04791">
    <property type="entry name" value="LMBR1"/>
    <property type="match status" value="1"/>
</dbReference>
<dbReference type="RefSeq" id="XP_064770359.1">
    <property type="nucleotide sequence ID" value="XM_064911407.1"/>
</dbReference>
<feature type="transmembrane region" description="Helical" evidence="12">
    <location>
        <begin position="289"/>
        <end position="315"/>
    </location>
</feature>
<dbReference type="InterPro" id="IPR006876">
    <property type="entry name" value="LMBR1-like_membr_prot"/>
</dbReference>
<keyword evidence="10" id="KW-0170">Cobalt</keyword>
<sequence length="606" mass="69216">MSAVRTAFVWIAFGVVCGILALISILFTRLYTKRYERDAFVTIVSIFSMSVVLATACLLPVDIAIVSQTTTDVAQQLTRSETAVKVVYYLLYSMDAFLILLLIPFTYFWFEEWDEESTTGGRIRGALKFSIIFIVIAITLLILGLFIPYGRGVRDNEYYFIYFQQLLMENRGERALTFIIGVLLCLGIIVYVIYTAIGFAVLPILCMKYRPSLSVAELDDTRVALQLNREKQRMIEARYEGTRIQWSTRDKRAYEVLQREEKTLIRKVRVNAGNPKWYKPRWLVRSFRFVARPVVMIIGFFLMIIALLIVASILISMVDHIKNTPCGRHCGFLLPATNIINPINEFLRIASRGFPADYIVTLFIIVWLFISTVIGLSYFSIRLVWFVLFRIQRGKTDPQGLLLGTAMIMVAVLAINYSFTMVIAPDYARYGSQQFCNYVVDGLYGMAGMCEDHPEELVSCAEASRMLFTTEFPAFDPGYILEPDATSLVTANYTVYFNSVCRQTLVSTFIDRISVNFPWFGLWSFWGQFGFVGIFLIAIVVAIIRKPSWDTYDADDDDDPFAPEEEQGLLSRTAAKWSNRVNTTWDDLRTRARLADQAAQVYRAVS</sequence>
<keyword evidence="6 12" id="KW-0812">Transmembrane</keyword>
<keyword evidence="4" id="KW-0813">Transport</keyword>
<keyword evidence="8 12" id="KW-0472">Membrane</keyword>
<evidence type="ECO:0000313" key="14">
    <source>
        <dbReference type="Proteomes" id="UP001498771"/>
    </source>
</evidence>
<evidence type="ECO:0000313" key="13">
    <source>
        <dbReference type="EMBL" id="KAK7207326.1"/>
    </source>
</evidence>
<dbReference type="Proteomes" id="UP001498771">
    <property type="component" value="Unassembled WGS sequence"/>
</dbReference>
<accession>A0ABR1FBU3</accession>
<feature type="transmembrane region" description="Helical" evidence="12">
    <location>
        <begin position="358"/>
        <end position="388"/>
    </location>
</feature>
<organism evidence="13 14">
    <name type="scientific">Myxozyma melibiosi</name>
    <dbReference type="NCBI Taxonomy" id="54550"/>
    <lineage>
        <taxon>Eukaryota</taxon>
        <taxon>Fungi</taxon>
        <taxon>Dikarya</taxon>
        <taxon>Ascomycota</taxon>
        <taxon>Saccharomycotina</taxon>
        <taxon>Lipomycetes</taxon>
        <taxon>Lipomycetales</taxon>
        <taxon>Lipomycetaceae</taxon>
        <taxon>Myxozyma</taxon>
    </lineage>
</organism>
<feature type="transmembrane region" description="Helical" evidence="12">
    <location>
        <begin position="400"/>
        <end position="419"/>
    </location>
</feature>
<feature type="transmembrane region" description="Helical" evidence="12">
    <location>
        <begin position="86"/>
        <end position="110"/>
    </location>
</feature>
<evidence type="ECO:0000256" key="4">
    <source>
        <dbReference type="ARBA" id="ARBA00022448"/>
    </source>
</evidence>
<feature type="transmembrane region" description="Helical" evidence="12">
    <location>
        <begin position="175"/>
        <end position="202"/>
    </location>
</feature>
<comment type="similarity">
    <text evidence="2">Belongs to the LIMR family. LMBRD1 subfamily.</text>
</comment>
<evidence type="ECO:0000256" key="8">
    <source>
        <dbReference type="ARBA" id="ARBA00023136"/>
    </source>
</evidence>